<evidence type="ECO:0000313" key="6">
    <source>
        <dbReference type="EMBL" id="CCW36153.1"/>
    </source>
</evidence>
<dbReference type="GO" id="GO:0008270">
    <property type="term" value="F:zinc ion binding"/>
    <property type="evidence" value="ECO:0007669"/>
    <property type="project" value="InterPro"/>
</dbReference>
<dbReference type="InterPro" id="IPR020843">
    <property type="entry name" value="ER"/>
</dbReference>
<organism evidence="6 7">
    <name type="scientific">Chthonomonas calidirosea (strain DSM 23976 / ICMP 18418 / T49)</name>
    <dbReference type="NCBI Taxonomy" id="1303518"/>
    <lineage>
        <taxon>Bacteria</taxon>
        <taxon>Bacillati</taxon>
        <taxon>Armatimonadota</taxon>
        <taxon>Chthonomonadia</taxon>
        <taxon>Chthonomonadales</taxon>
        <taxon>Chthonomonadaceae</taxon>
        <taxon>Chthonomonas</taxon>
    </lineage>
</organism>
<comment type="cofactor">
    <cofactor evidence="4">
        <name>Zn(2+)</name>
        <dbReference type="ChEBI" id="CHEBI:29105"/>
    </cofactor>
</comment>
<dbReference type="Proteomes" id="UP000014227">
    <property type="component" value="Chromosome I"/>
</dbReference>
<keyword evidence="3 6" id="KW-0560">Oxidoreductase</keyword>
<keyword evidence="2 4" id="KW-0862">Zinc</keyword>
<comment type="similarity">
    <text evidence="4">Belongs to the zinc-containing alcohol dehydrogenase family.</text>
</comment>
<feature type="domain" description="Enoyl reductase (ER)" evidence="5">
    <location>
        <begin position="10"/>
        <end position="346"/>
    </location>
</feature>
<dbReference type="AlphaFoldDB" id="S0EW98"/>
<evidence type="ECO:0000256" key="4">
    <source>
        <dbReference type="RuleBase" id="RU361277"/>
    </source>
</evidence>
<keyword evidence="1 4" id="KW-0479">Metal-binding</keyword>
<dbReference type="InterPro" id="IPR013154">
    <property type="entry name" value="ADH-like_N"/>
</dbReference>
<dbReference type="SUPFAM" id="SSF51735">
    <property type="entry name" value="NAD(P)-binding Rossmann-fold domains"/>
    <property type="match status" value="1"/>
</dbReference>
<dbReference type="KEGG" id="ccz:CCALI_02349"/>
<evidence type="ECO:0000313" key="7">
    <source>
        <dbReference type="Proteomes" id="UP000014227"/>
    </source>
</evidence>
<dbReference type="STRING" id="454171.CP488_01747"/>
<accession>S0EW98</accession>
<dbReference type="SUPFAM" id="SSF50129">
    <property type="entry name" value="GroES-like"/>
    <property type="match status" value="1"/>
</dbReference>
<dbReference type="Pfam" id="PF00107">
    <property type="entry name" value="ADH_zinc_N"/>
    <property type="match status" value="1"/>
</dbReference>
<evidence type="ECO:0000256" key="3">
    <source>
        <dbReference type="ARBA" id="ARBA00023002"/>
    </source>
</evidence>
<evidence type="ECO:0000256" key="2">
    <source>
        <dbReference type="ARBA" id="ARBA00022833"/>
    </source>
</evidence>
<dbReference type="RefSeq" id="WP_016483672.1">
    <property type="nucleotide sequence ID" value="NC_021487.1"/>
</dbReference>
<dbReference type="EC" id="1.1.1.14" evidence="6"/>
<dbReference type="eggNOG" id="COG1063">
    <property type="taxonomic scope" value="Bacteria"/>
</dbReference>
<dbReference type="PATRIC" id="fig|1303518.3.peg.2440"/>
<dbReference type="PANTHER" id="PTHR43401:SF2">
    <property type="entry name" value="L-THREONINE 3-DEHYDROGENASE"/>
    <property type="match status" value="1"/>
</dbReference>
<dbReference type="InterPro" id="IPR036291">
    <property type="entry name" value="NAD(P)-bd_dom_sf"/>
</dbReference>
<protein>
    <submittedName>
        <fullName evidence="6">Threonine dehydrogenase and related Zn-dependent dehydrogenases</fullName>
        <ecNumber evidence="6">1.1.1.14</ecNumber>
    </submittedName>
</protein>
<dbReference type="Gene3D" id="3.90.180.10">
    <property type="entry name" value="Medium-chain alcohol dehydrogenases, catalytic domain"/>
    <property type="match status" value="1"/>
</dbReference>
<dbReference type="HOGENOM" id="CLU_026673_11_0_0"/>
<dbReference type="GO" id="GO:0003939">
    <property type="term" value="F:L-iditol 2-dehydrogenase (NAD+) activity"/>
    <property type="evidence" value="ECO:0007669"/>
    <property type="project" value="UniProtKB-EC"/>
</dbReference>
<sequence>MEFMQAAVLEDIDRLEVREVPIPEVTNDSALMRVEAVSICGSDVRILHHGNPRVKPPTIIGHETAGVIVKVGRHVERVKEGDRVALGADVPCGQCRWCKAGLGNNCPINYAVGYQIPGAFAQYMLLPKLLLEEGPVTPFSERLSFEEAALAEPLACAINGLELVNMGPGKSVVIIGLGPIGCMMIDLARYFGASKVIGVQRSRARLEMAKFYQADVYIAAEEEDVVARCREETGGEGPDVVITTSGSVEAHEQAVEMVAHRGYVNLFGGLPKSARPMQLYSNTIHYKECFLTGSHGSVPRQHQQAVQLLEEGVVRVKPLITHRFPLTQIHEAFKVMESRQGMKVTLYPHGLPERNRDVVRHQ</sequence>
<dbReference type="Gene3D" id="3.40.50.720">
    <property type="entry name" value="NAD(P)-binding Rossmann-like Domain"/>
    <property type="match status" value="1"/>
</dbReference>
<gene>
    <name evidence="6" type="ORF">CCALI_02349</name>
</gene>
<dbReference type="PANTHER" id="PTHR43401">
    <property type="entry name" value="L-THREONINE 3-DEHYDROGENASE"/>
    <property type="match status" value="1"/>
</dbReference>
<dbReference type="InterPro" id="IPR002328">
    <property type="entry name" value="ADH_Zn_CS"/>
</dbReference>
<reference evidence="7" key="1">
    <citation type="submission" date="2013-03" db="EMBL/GenBank/DDBJ databases">
        <title>Genome sequence of Chthonomonas calidirosea, the first sequenced genome from the Armatimonadetes phylum (formally candidate division OP10).</title>
        <authorList>
            <person name="Lee K.C.Y."/>
            <person name="Morgan X.C."/>
            <person name="Dunfield P.F."/>
            <person name="Tamas I."/>
            <person name="Houghton K.M."/>
            <person name="Vyssotski M."/>
            <person name="Ryan J.L.J."/>
            <person name="Lagutin K."/>
            <person name="McDonald I.R."/>
            <person name="Stott M.B."/>
        </authorList>
    </citation>
    <scope>NUCLEOTIDE SEQUENCE [LARGE SCALE GENOMIC DNA]</scope>
    <source>
        <strain evidence="7">DSM 23976 / ICMP 18418 / T49</strain>
    </source>
</reference>
<dbReference type="InterPro" id="IPR011032">
    <property type="entry name" value="GroES-like_sf"/>
</dbReference>
<name>S0EW98_CHTCT</name>
<proteinExistence type="inferred from homology"/>
<dbReference type="SMART" id="SM00829">
    <property type="entry name" value="PKS_ER"/>
    <property type="match status" value="1"/>
</dbReference>
<dbReference type="InParanoid" id="S0EW98"/>
<evidence type="ECO:0000259" key="5">
    <source>
        <dbReference type="SMART" id="SM00829"/>
    </source>
</evidence>
<evidence type="ECO:0000256" key="1">
    <source>
        <dbReference type="ARBA" id="ARBA00022723"/>
    </source>
</evidence>
<dbReference type="InterPro" id="IPR013149">
    <property type="entry name" value="ADH-like_C"/>
</dbReference>
<dbReference type="Pfam" id="PF08240">
    <property type="entry name" value="ADH_N"/>
    <property type="match status" value="1"/>
</dbReference>
<dbReference type="PROSITE" id="PS00059">
    <property type="entry name" value="ADH_ZINC"/>
    <property type="match status" value="1"/>
</dbReference>
<dbReference type="EMBL" id="HF951689">
    <property type="protein sequence ID" value="CCW36153.1"/>
    <property type="molecule type" value="Genomic_DNA"/>
</dbReference>
<dbReference type="InterPro" id="IPR050129">
    <property type="entry name" value="Zn_alcohol_dh"/>
</dbReference>
<keyword evidence="7" id="KW-1185">Reference proteome</keyword>